<evidence type="ECO:0000313" key="4">
    <source>
        <dbReference type="EMBL" id="MBC5849811.1"/>
    </source>
</evidence>
<feature type="compositionally biased region" description="Acidic residues" evidence="2">
    <location>
        <begin position="964"/>
        <end position="974"/>
    </location>
</feature>
<keyword evidence="1" id="KW-0175">Coiled coil</keyword>
<feature type="compositionally biased region" description="Polar residues" evidence="2">
    <location>
        <begin position="1077"/>
        <end position="1099"/>
    </location>
</feature>
<dbReference type="Gene3D" id="1.20.58.2200">
    <property type="match status" value="1"/>
</dbReference>
<dbReference type="InterPro" id="IPR020012">
    <property type="entry name" value="LysM_FimV"/>
</dbReference>
<keyword evidence="3" id="KW-0472">Membrane</keyword>
<dbReference type="NCBIfam" id="TIGR03505">
    <property type="entry name" value="FimV_core"/>
    <property type="match status" value="1"/>
</dbReference>
<dbReference type="Proteomes" id="UP000615796">
    <property type="component" value="Unassembled WGS sequence"/>
</dbReference>
<feature type="compositionally biased region" description="Polar residues" evidence="2">
    <location>
        <begin position="1269"/>
        <end position="1278"/>
    </location>
</feature>
<feature type="region of interest" description="Disordered" evidence="2">
    <location>
        <begin position="639"/>
        <end position="1278"/>
    </location>
</feature>
<gene>
    <name evidence="4" type="ORF">H8Q88_02410</name>
</gene>
<dbReference type="CDD" id="cd00118">
    <property type="entry name" value="LysM"/>
    <property type="match status" value="1"/>
</dbReference>
<dbReference type="Gene3D" id="3.10.350.10">
    <property type="entry name" value="LysM domain"/>
    <property type="match status" value="1"/>
</dbReference>
<feature type="compositionally biased region" description="Acidic residues" evidence="2">
    <location>
        <begin position="875"/>
        <end position="895"/>
    </location>
</feature>
<dbReference type="InterPro" id="IPR036779">
    <property type="entry name" value="LysM_dom_sf"/>
</dbReference>
<feature type="compositionally biased region" description="Acidic residues" evidence="2">
    <location>
        <begin position="659"/>
        <end position="668"/>
    </location>
</feature>
<feature type="compositionally biased region" description="Acidic residues" evidence="2">
    <location>
        <begin position="1166"/>
        <end position="1210"/>
    </location>
</feature>
<organism evidence="4 5">
    <name type="scientific">Vibrio metschnikovii</name>
    <dbReference type="NCBI Taxonomy" id="28172"/>
    <lineage>
        <taxon>Bacteria</taxon>
        <taxon>Pseudomonadati</taxon>
        <taxon>Pseudomonadota</taxon>
        <taxon>Gammaproteobacteria</taxon>
        <taxon>Vibrionales</taxon>
        <taxon>Vibrionaceae</taxon>
        <taxon>Vibrio</taxon>
    </lineage>
</organism>
<evidence type="ECO:0000256" key="1">
    <source>
        <dbReference type="SAM" id="Coils"/>
    </source>
</evidence>
<feature type="region of interest" description="Disordered" evidence="2">
    <location>
        <begin position="293"/>
        <end position="323"/>
    </location>
</feature>
<feature type="compositionally biased region" description="Polar residues" evidence="2">
    <location>
        <begin position="1020"/>
        <end position="1035"/>
    </location>
</feature>
<dbReference type="RefSeq" id="WP_187025194.1">
    <property type="nucleotide sequence ID" value="NZ_JACRUP010000001.1"/>
</dbReference>
<evidence type="ECO:0000256" key="2">
    <source>
        <dbReference type="SAM" id="MobiDB-lite"/>
    </source>
</evidence>
<accession>A0A9X0R6P4</accession>
<dbReference type="InterPro" id="IPR038440">
    <property type="entry name" value="FimV_C_sf"/>
</dbReference>
<feature type="compositionally biased region" description="Acidic residues" evidence="2">
    <location>
        <begin position="819"/>
        <end position="843"/>
    </location>
</feature>
<feature type="compositionally biased region" description="Acidic residues" evidence="2">
    <location>
        <begin position="1249"/>
        <end position="1265"/>
    </location>
</feature>
<dbReference type="EMBL" id="JACRUP010000001">
    <property type="protein sequence ID" value="MBC5849811.1"/>
    <property type="molecule type" value="Genomic_DNA"/>
</dbReference>
<keyword evidence="3" id="KW-1133">Transmembrane helix</keyword>
<feature type="coiled-coil region" evidence="1">
    <location>
        <begin position="197"/>
        <end position="224"/>
    </location>
</feature>
<feature type="region of interest" description="Disordered" evidence="2">
    <location>
        <begin position="379"/>
        <end position="402"/>
    </location>
</feature>
<comment type="caution">
    <text evidence="4">The sequence shown here is derived from an EMBL/GenBank/DDBJ whole genome shotgun (WGS) entry which is preliminary data.</text>
</comment>
<sequence length="1479" mass="162453">MRQFFKRWLLPLTIAAVTQTSIVSAEVIRLIGPNGEVQSAPRFSRDIGQNTTNNSEPSRFFGPTSPQDTLWSIATQLRPSANVSIQQTLLAIYRLNPQAFENQNIHSLLPGSTLRIPSIEQINRASTQEAITIMAAHQARLTGAPEPAVAAVPTPARPSVAPPVTEASPVVEQPAPSVVPDPIPAPAPLTDVAQAELLALEEKNHQLRLLLAQMQSEVSELKHELGDDNRIRAEVERLLNEDRRNNQQVQQGPSTWEQLLSSTWFVALLALIPGLLIAGIVMLLLSRRSKADQPEPVQSSTEEKVAPPPVAPVLPEEGEELGDDDLLLDDDLFGESDSSEILYGDDMAEEEDVFASLDEGDMDLNLDEDDDPFAGIDDDGDLDTNFADLAENQPSSDELDEEDFDLAEEDPLSQDAMDALLAGDEDELLSGNEVDQALLDELLMEAEVDDAELDLDSQLDELKADSIDSEPELTSDEELDSLLDSIQSQTTEPDQADEVLDDLLDGLVGDDLDLSLDDDSTELLDELLVSDELSEQDLDTAVDKLLDELLDESDVDEALSFDHDSPTLLDEWIDEQEPKVESNESVESDPQEAINVSLDDGTEFLDELLEIEQQAEVEDSEFDSNNFIDDLISNAPAQDPLLDDIHLEDKDESTLNQPVEEEEFDFDPQIEGGEAASASDPEPLANEFGVPQDEDWLVDDEDPEPIEPLDAPSPSIDEAKQEVSALDGEVSEPSTKTDTPEEILEVEEGEKTDVESSFESEDQASIATDGEPQATQSDPTESENEPLIEQTEVSDVAHLIDEEPDAPVLPETEGPLSIDESELAEYTEQDALADLDDAIEQLDTDSVTEPSSVTTDTEDADENDAVQPEQHVPSEEESLSVDSDELENDDSDPEPESSLVNQVADQDTLEEQPETQVDQAPSFDLDSMLESVDDDDRLSDIEQLEPQQSDSDSEDIAFDAALETIEDQDPESIDENGQHAEPSEDGPLNIDESQLAEYTEQDALADLDDDVEEVDADSVTEPSTVATDTDSQGADESNEAVQVEPPTPSEEELLSLNEDESESDDLDSEPEPESSLVNQVAEQETLEQQPDTQQEQASSLDADVAVESDHVDKVLTESVEPAELAQPDSKAPSSDVSLESIGNDVDDAIVEPDNSQPDDSALEPSSEQEDGPLSFDESELAEYTEQDALADTEFETESEVIFDGDEDAAELNDIMANFDQQEELQTPHQVAEHSDLTDQQDTASIPAEPEPEPEPEPEDKNDEPIDFATLSSKAYNEQQFTDLLNDPMARPMDLFNSPLDAKTIDSAGMDIDAMLQMGGEDWNGFSLTEDQKAVIPDEIPEEDQAIWQEEIQNQQPEVEVENWENQEDVVDFSPEKREFMTVDELMAQVERDEGSINPDDEALKLDVGLDEFPDVLGDITDFDVDNNAEAAGKLDLAKIYLEMNDSKGAIKLLEEAIVDGDDEIRRQAKYLIDRINGRQ</sequence>
<dbReference type="NCBIfam" id="TIGR03504">
    <property type="entry name" value="FimV_Cterm"/>
    <property type="match status" value="1"/>
</dbReference>
<name>A0A9X0R6P4_VIBME</name>
<keyword evidence="5" id="KW-1185">Reference proteome</keyword>
<feature type="compositionally biased region" description="Acidic residues" evidence="2">
    <location>
        <begin position="692"/>
        <end position="707"/>
    </location>
</feature>
<feature type="compositionally biased region" description="Acidic residues" evidence="2">
    <location>
        <begin position="1049"/>
        <end position="1072"/>
    </location>
</feature>
<protein>
    <submittedName>
        <fullName evidence="4">AAA family ATPase</fullName>
    </submittedName>
</protein>
<evidence type="ECO:0000313" key="5">
    <source>
        <dbReference type="Proteomes" id="UP000615796"/>
    </source>
</evidence>
<feature type="compositionally biased region" description="Polar residues" evidence="2">
    <location>
        <begin position="844"/>
        <end position="853"/>
    </location>
</feature>
<dbReference type="InterPro" id="IPR020011">
    <property type="entry name" value="FimV_C"/>
</dbReference>
<keyword evidence="3" id="KW-0812">Transmembrane</keyword>
<proteinExistence type="predicted"/>
<evidence type="ECO:0000256" key="3">
    <source>
        <dbReference type="SAM" id="Phobius"/>
    </source>
</evidence>
<reference evidence="4" key="1">
    <citation type="submission" date="2020-08" db="EMBL/GenBank/DDBJ databases">
        <title>Genome Sequencing and Pan-Genome Analysis of Migratory bird Vibrio Strains, Inner Mongolia.</title>
        <authorList>
            <person name="Zheng L."/>
        </authorList>
    </citation>
    <scope>NUCLEOTIDE SEQUENCE</scope>
    <source>
        <strain evidence="4">M13F</strain>
    </source>
</reference>
<feature type="compositionally biased region" description="Basic and acidic residues" evidence="2">
    <location>
        <begin position="643"/>
        <end position="653"/>
    </location>
</feature>
<dbReference type="InterPro" id="IPR018392">
    <property type="entry name" value="LysM"/>
</dbReference>
<feature type="transmembrane region" description="Helical" evidence="3">
    <location>
        <begin position="264"/>
        <end position="285"/>
    </location>
</feature>
<feature type="compositionally biased region" description="Acidic residues" evidence="2">
    <location>
        <begin position="999"/>
        <end position="1018"/>
    </location>
</feature>